<dbReference type="GO" id="GO:0005737">
    <property type="term" value="C:cytoplasm"/>
    <property type="evidence" value="ECO:0007669"/>
    <property type="project" value="UniProtKB-ARBA"/>
</dbReference>
<reference evidence="6 7" key="1">
    <citation type="submission" date="2024-08" db="EMBL/GenBank/DDBJ databases">
        <title>Gnathostoma spinigerum genome.</title>
        <authorList>
            <person name="Gonzalez-Bertolin B."/>
            <person name="Monzon S."/>
            <person name="Zaballos A."/>
            <person name="Jimenez P."/>
            <person name="Dekumyoy P."/>
            <person name="Varona S."/>
            <person name="Cuesta I."/>
            <person name="Sumanam S."/>
            <person name="Adisakwattana P."/>
            <person name="Gasser R.B."/>
            <person name="Hernandez-Gonzalez A."/>
            <person name="Young N.D."/>
            <person name="Perteguer M.J."/>
        </authorList>
    </citation>
    <scope>NUCLEOTIDE SEQUENCE [LARGE SCALE GENOMIC DNA]</scope>
    <source>
        <strain evidence="6">AL3</strain>
        <tissue evidence="6">Liver</tissue>
    </source>
</reference>
<dbReference type="SUPFAM" id="SSF50978">
    <property type="entry name" value="WD40 repeat-like"/>
    <property type="match status" value="1"/>
</dbReference>
<dbReference type="Gene3D" id="2.130.10.10">
    <property type="entry name" value="YVTN repeat-like/Quinoprotein amine dehydrogenase"/>
    <property type="match status" value="1"/>
</dbReference>
<evidence type="ECO:0000256" key="5">
    <source>
        <dbReference type="SAM" id="MobiDB-lite"/>
    </source>
</evidence>
<dbReference type="PANTHER" id="PTHR11227">
    <property type="entry name" value="WD-REPEAT PROTEIN INTERACTING WITH PHOSPHOINOSIDES WIPI -RELATED"/>
    <property type="match status" value="1"/>
</dbReference>
<keyword evidence="2" id="KW-0677">Repeat</keyword>
<dbReference type="InterPro" id="IPR048720">
    <property type="entry name" value="PROPPIN"/>
</dbReference>
<dbReference type="InterPro" id="IPR036322">
    <property type="entry name" value="WD40_repeat_dom_sf"/>
</dbReference>
<dbReference type="GO" id="GO:0006914">
    <property type="term" value="P:autophagy"/>
    <property type="evidence" value="ECO:0007669"/>
    <property type="project" value="UniProtKB-KW"/>
</dbReference>
<name>A0ABD6EAC9_9BILA</name>
<dbReference type="InterPro" id="IPR015943">
    <property type="entry name" value="WD40/YVTN_repeat-like_dom_sf"/>
</dbReference>
<sequence>MSSNYGNSILFANYNQDATSLLVGSHIGFSIYSLENMKKLKRSYENKHMKDVIIVERYYSSSLVTVVSRQSPRKLCIYHIQENSEIFPTNFTNSILAVKMNKKHLIVCIEEHIFVHNVKDAQVTHVIRDTPPNTNGVIDLTSSGDSLIAYPGSVKTGEVHIFDATNLTALGVTITAHSNPLAALKFSYDGKYLATASVRGTVIRVFGIPSGERLFEFQRGSWGAAINSLAFSMDGQYLASSSNTETVHVFKLDKSSEDQPQLRQNVDDSASSWMGYFSKAASEYLPTQMSEILQRGTSFAFAKLPTVGQKNVVALPVIDGKLRLIVTTSDGYLYCYSIERLGGECELTEQHRVGPGYDQKSHRGEICGGNEVLGVTTGRHNEANERHCVDNEDAMGDRPPMSHSAE</sequence>
<evidence type="ECO:0000256" key="2">
    <source>
        <dbReference type="ARBA" id="ARBA00022737"/>
    </source>
</evidence>
<evidence type="ECO:0000256" key="3">
    <source>
        <dbReference type="ARBA" id="ARBA00023006"/>
    </source>
</evidence>
<dbReference type="SMART" id="SM00320">
    <property type="entry name" value="WD40"/>
    <property type="match status" value="2"/>
</dbReference>
<feature type="region of interest" description="Disordered" evidence="5">
    <location>
        <begin position="382"/>
        <end position="406"/>
    </location>
</feature>
<dbReference type="AlphaFoldDB" id="A0ABD6EAC9"/>
<evidence type="ECO:0000256" key="1">
    <source>
        <dbReference type="ARBA" id="ARBA00022574"/>
    </source>
</evidence>
<keyword evidence="3" id="KW-0072">Autophagy</keyword>
<evidence type="ECO:0000256" key="4">
    <source>
        <dbReference type="ARBA" id="ARBA00025740"/>
    </source>
</evidence>
<evidence type="ECO:0008006" key="8">
    <source>
        <dbReference type="Google" id="ProtNLM"/>
    </source>
</evidence>
<evidence type="ECO:0000313" key="7">
    <source>
        <dbReference type="Proteomes" id="UP001608902"/>
    </source>
</evidence>
<organism evidence="6 7">
    <name type="scientific">Gnathostoma spinigerum</name>
    <dbReference type="NCBI Taxonomy" id="75299"/>
    <lineage>
        <taxon>Eukaryota</taxon>
        <taxon>Metazoa</taxon>
        <taxon>Ecdysozoa</taxon>
        <taxon>Nematoda</taxon>
        <taxon>Chromadorea</taxon>
        <taxon>Rhabditida</taxon>
        <taxon>Spirurina</taxon>
        <taxon>Gnathostomatomorpha</taxon>
        <taxon>Gnathostomatoidea</taxon>
        <taxon>Gnathostomatidae</taxon>
        <taxon>Gnathostoma</taxon>
    </lineage>
</organism>
<gene>
    <name evidence="6" type="ORF">AB6A40_003662</name>
</gene>
<accession>A0ABD6EAC9</accession>
<dbReference type="EMBL" id="JBGFUD010001951">
    <property type="protein sequence ID" value="MFH4976953.1"/>
    <property type="molecule type" value="Genomic_DNA"/>
</dbReference>
<evidence type="ECO:0000313" key="6">
    <source>
        <dbReference type="EMBL" id="MFH4976953.1"/>
    </source>
</evidence>
<comment type="similarity">
    <text evidence="4">Belongs to the WD repeat PROPPIN family.</text>
</comment>
<protein>
    <recommendedName>
        <fullName evidence="8">WD repeat domain phosphoinositide-interacting protein 2</fullName>
    </recommendedName>
</protein>
<proteinExistence type="inferred from homology"/>
<keyword evidence="7" id="KW-1185">Reference proteome</keyword>
<dbReference type="InterPro" id="IPR001680">
    <property type="entry name" value="WD40_rpt"/>
</dbReference>
<comment type="caution">
    <text evidence="6">The sequence shown here is derived from an EMBL/GenBank/DDBJ whole genome shotgun (WGS) entry which is preliminary data.</text>
</comment>
<keyword evidence="1" id="KW-0853">WD repeat</keyword>
<dbReference type="Pfam" id="PF21032">
    <property type="entry name" value="PROPPIN"/>
    <property type="match status" value="1"/>
</dbReference>
<dbReference type="Proteomes" id="UP001608902">
    <property type="component" value="Unassembled WGS sequence"/>
</dbReference>